<evidence type="ECO:0000313" key="2">
    <source>
        <dbReference type="EMBL" id="RCV93807.1"/>
    </source>
</evidence>
<gene>
    <name evidence="2" type="ORF">DU506_01225</name>
</gene>
<keyword evidence="1" id="KW-0472">Membrane</keyword>
<feature type="transmembrane region" description="Helical" evidence="1">
    <location>
        <begin position="119"/>
        <end position="138"/>
    </location>
</feature>
<dbReference type="AlphaFoldDB" id="A0A368UB53"/>
<dbReference type="RefSeq" id="WP_114485135.1">
    <property type="nucleotide sequence ID" value="NZ_CBCSHM010000001.1"/>
</dbReference>
<feature type="transmembrane region" description="Helical" evidence="1">
    <location>
        <begin position="88"/>
        <end position="107"/>
    </location>
</feature>
<proteinExistence type="predicted"/>
<dbReference type="EMBL" id="QPIJ01000001">
    <property type="protein sequence ID" value="RCV93807.1"/>
    <property type="molecule type" value="Genomic_DNA"/>
</dbReference>
<protein>
    <submittedName>
        <fullName evidence="2">Uncharacterized protein</fullName>
    </submittedName>
</protein>
<keyword evidence="1" id="KW-1133">Transmembrane helix</keyword>
<feature type="transmembrane region" description="Helical" evidence="1">
    <location>
        <begin position="61"/>
        <end position="81"/>
    </location>
</feature>
<sequence length="146" mass="16720">MPIALPPPRSATLLRHLAATRARHFHRSQNRKHKPVESLLERLPGAAVWQLAWRGEVSVHWAFWSLFIMPFFIFAGLAGTVPVSMTAVVYRVLVLWLCFALVMTWRAGGMHPGWASTPILYRVFMCLHFLVVLVLFSARLNLLFQE</sequence>
<dbReference type="OrthoDB" id="5571302at2"/>
<dbReference type="Proteomes" id="UP000253204">
    <property type="component" value="Unassembled WGS sequence"/>
</dbReference>
<name>A0A368UB53_9GAMM</name>
<reference evidence="2 3" key="1">
    <citation type="submission" date="2018-07" db="EMBL/GenBank/DDBJ databases">
        <title>Halomonas rutogse sp. nov., isolated from Lake TangqianCo on Tibetan Plateau.</title>
        <authorList>
            <person name="Lu H."/>
            <person name="Xing P."/>
            <person name="Wu Q."/>
        </authorList>
    </citation>
    <scope>NUCLEOTIDE SEQUENCE [LARGE SCALE GENOMIC DNA]</scope>
    <source>
        <strain evidence="2 3">TQ8S</strain>
    </source>
</reference>
<comment type="caution">
    <text evidence="2">The sequence shown here is derived from an EMBL/GenBank/DDBJ whole genome shotgun (WGS) entry which is preliminary data.</text>
</comment>
<accession>A0A368UB53</accession>
<keyword evidence="3" id="KW-1185">Reference proteome</keyword>
<organism evidence="2 3">
    <name type="scientific">Vreelandella rituensis</name>
    <dbReference type="NCBI Taxonomy" id="2282306"/>
    <lineage>
        <taxon>Bacteria</taxon>
        <taxon>Pseudomonadati</taxon>
        <taxon>Pseudomonadota</taxon>
        <taxon>Gammaproteobacteria</taxon>
        <taxon>Oceanospirillales</taxon>
        <taxon>Halomonadaceae</taxon>
        <taxon>Vreelandella</taxon>
    </lineage>
</organism>
<evidence type="ECO:0000256" key="1">
    <source>
        <dbReference type="SAM" id="Phobius"/>
    </source>
</evidence>
<evidence type="ECO:0000313" key="3">
    <source>
        <dbReference type="Proteomes" id="UP000253204"/>
    </source>
</evidence>
<keyword evidence="1" id="KW-0812">Transmembrane</keyword>